<reference evidence="1 2" key="2">
    <citation type="journal article" date="2006" name="J. Gen. Virol.">
        <title>Genome sequences of two frog herpesviruses.</title>
        <authorList>
            <person name="Davison A.J."/>
            <person name="Cunningham C."/>
            <person name="Sauerbier W."/>
            <person name="McKinnell R.G."/>
        </authorList>
    </citation>
    <scope>NUCLEOTIDE SEQUENCE [LARGE SCALE GENOMIC DNA]</scope>
    <source>
        <strain evidence="1 2">McKinnell</strain>
    </source>
</reference>
<dbReference type="GeneID" id="5141325"/>
<dbReference type="KEGG" id="vg:5141325"/>
<dbReference type="Proteomes" id="UP000011238">
    <property type="component" value="Segment"/>
</dbReference>
<protein>
    <submittedName>
        <fullName evidence="1">ORF104</fullName>
    </submittedName>
</protein>
<evidence type="ECO:0000313" key="1">
    <source>
        <dbReference type="EMBL" id="ABG25776.1"/>
    </source>
</evidence>
<name>Q14VM6_9VIRU</name>
<dbReference type="EMBL" id="DQ665917">
    <property type="protein sequence ID" value="ABG25776.1"/>
    <property type="molecule type" value="Genomic_DNA"/>
</dbReference>
<evidence type="ECO:0000313" key="2">
    <source>
        <dbReference type="Proteomes" id="UP000011238"/>
    </source>
</evidence>
<reference evidence="2" key="1">
    <citation type="journal article" date="1999" name="J. Cancer Res. Clin. Oncol.">
        <title>Genomic studies of the Lucke tumor herpesvirus (RaHV-1).</title>
        <authorList>
            <person name="Davison A.J."/>
            <person name="Sauerbier W."/>
            <person name="Dolan A."/>
            <person name="Addison C."/>
            <person name="McKinnell R.G."/>
        </authorList>
    </citation>
    <scope>NUCLEOTIDE SEQUENCE [LARGE SCALE GENOMIC DNA]</scope>
    <source>
        <strain evidence="2">McKinnell</strain>
    </source>
</reference>
<organism evidence="2">
    <name type="scientific">Ranid herpesvirus 1</name>
    <name type="common">Lucke tumor herpesvirus</name>
    <dbReference type="NCBI Taxonomy" id="85655"/>
    <lineage>
        <taxon>Viruses</taxon>
        <taxon>Duplodnaviria</taxon>
        <taxon>Heunggongvirae</taxon>
        <taxon>Peploviricota</taxon>
        <taxon>Herviviricetes</taxon>
        <taxon>Herpesvirales</taxon>
        <taxon>Alloherpesviridae</taxon>
        <taxon>Batravirus</taxon>
        <taxon>Batravirus ranidallo1</taxon>
    </lineage>
</organism>
<keyword evidence="2" id="KW-1185">Reference proteome</keyword>
<accession>Q14VM6</accession>
<dbReference type="RefSeq" id="YP_656759.1">
    <property type="nucleotide sequence ID" value="NC_008211.1"/>
</dbReference>
<sequence>MSCKAKPTARVDQPHAESRECIPHVNGATDAPERGAREELTADLRKSARENAQASKNVTSPCYTALYCRMVTNAYGLIKVPTPVRAGSVIASCHALAVFSLEGPIAAPKIEPLMACLRTLCVAIDEDRCNTHVTDTSLSQALCTMGRCCYDTHIEWKVVVLLILIHIYLGERRTSRVVFMTRAYAQIASRLLLHANASAGFPPLPQQDPILLIQQPAAVTITTMYQARKHISPLALKHSQVLQLIKMLKPAKHLQQKYIRCSALVPSLPN</sequence>
<proteinExistence type="predicted"/>